<evidence type="ECO:0000313" key="2">
    <source>
        <dbReference type="Proteomes" id="UP001157946"/>
    </source>
</evidence>
<keyword evidence="2" id="KW-1185">Reference proteome</keyword>
<sequence>MRIFPFLLIHSAQVKPLLGHGAYGPIYGDPINGRCRIEPYNQLIRNEKGAEIVARYRAFFDVPIIITTGSMVIFRGQEFEVISVAEQCDFDLSHIEVYLQ</sequence>
<evidence type="ECO:0000313" key="1">
    <source>
        <dbReference type="EMBL" id="SMP25119.1"/>
    </source>
</evidence>
<comment type="caution">
    <text evidence="1">The sequence shown here is derived from an EMBL/GenBank/DDBJ whole genome shotgun (WGS) entry which is preliminary data.</text>
</comment>
<gene>
    <name evidence="1" type="ORF">SAMN06265361_10519</name>
</gene>
<dbReference type="RefSeq" id="WP_284724441.1">
    <property type="nucleotide sequence ID" value="NZ_FXTU01000005.1"/>
</dbReference>
<name>A0AA45WQB0_9BACL</name>
<dbReference type="Proteomes" id="UP001157946">
    <property type="component" value="Unassembled WGS sequence"/>
</dbReference>
<dbReference type="AlphaFoldDB" id="A0AA45WQB0"/>
<reference evidence="1" key="1">
    <citation type="submission" date="2017-05" db="EMBL/GenBank/DDBJ databases">
        <authorList>
            <person name="Varghese N."/>
            <person name="Submissions S."/>
        </authorList>
    </citation>
    <scope>NUCLEOTIDE SEQUENCE</scope>
    <source>
        <strain evidence="1">DSM 45262</strain>
    </source>
</reference>
<accession>A0AA45WQB0</accession>
<proteinExistence type="predicted"/>
<protein>
    <submittedName>
        <fullName evidence="1">Uncharacterized protein</fullName>
    </submittedName>
</protein>
<dbReference type="EMBL" id="FXTU01000005">
    <property type="protein sequence ID" value="SMP25119.1"/>
    <property type="molecule type" value="Genomic_DNA"/>
</dbReference>
<organism evidence="1 2">
    <name type="scientific">Laceyella tengchongensis</name>
    <dbReference type="NCBI Taxonomy" id="574699"/>
    <lineage>
        <taxon>Bacteria</taxon>
        <taxon>Bacillati</taxon>
        <taxon>Bacillota</taxon>
        <taxon>Bacilli</taxon>
        <taxon>Bacillales</taxon>
        <taxon>Thermoactinomycetaceae</taxon>
        <taxon>Laceyella</taxon>
    </lineage>
</organism>